<comment type="caution">
    <text evidence="2">The sequence shown here is derived from an EMBL/GenBank/DDBJ whole genome shotgun (WGS) entry which is preliminary data.</text>
</comment>
<keyword evidence="3" id="KW-1185">Reference proteome</keyword>
<dbReference type="AlphaFoldDB" id="A0A8S4Q306"/>
<sequence length="262" mass="30403">MIGYTMFLLGIAVILQLLFHTAEAGSRERGKLYSANHECDYDPKGKQRFSLYNFHMDCKYPANYRTKQLRQYVKGLERSKHVRVYYPLKVIGENRIIIIAGATCPMYFEIAKSMLDVAFECTVDPIMDYYDFAWLTLNVTEVPEEPFPVADLKGEPLVAIWRTIVYPEDTDFESFKNVWREHTKKSILGKKKGQNKEVFHFVGQEKEMIMRVFDPETVDFNIFNRAFLVNEVTAGISHFVRNPKYQSGEGQVAVVIPTNEVR</sequence>
<name>A0A8S4Q306_OWEFU</name>
<feature type="signal peptide" evidence="1">
    <location>
        <begin position="1"/>
        <end position="24"/>
    </location>
</feature>
<reference evidence="2" key="1">
    <citation type="submission" date="2022-03" db="EMBL/GenBank/DDBJ databases">
        <authorList>
            <person name="Martin C."/>
        </authorList>
    </citation>
    <scope>NUCLEOTIDE SEQUENCE</scope>
</reference>
<protein>
    <submittedName>
        <fullName evidence="2">Uncharacterized protein</fullName>
    </submittedName>
</protein>
<organism evidence="2 3">
    <name type="scientific">Owenia fusiformis</name>
    <name type="common">Polychaete worm</name>
    <dbReference type="NCBI Taxonomy" id="6347"/>
    <lineage>
        <taxon>Eukaryota</taxon>
        <taxon>Metazoa</taxon>
        <taxon>Spiralia</taxon>
        <taxon>Lophotrochozoa</taxon>
        <taxon>Annelida</taxon>
        <taxon>Polychaeta</taxon>
        <taxon>Sedentaria</taxon>
        <taxon>Canalipalpata</taxon>
        <taxon>Sabellida</taxon>
        <taxon>Oweniida</taxon>
        <taxon>Oweniidae</taxon>
        <taxon>Owenia</taxon>
    </lineage>
</organism>
<keyword evidence="1" id="KW-0732">Signal</keyword>
<evidence type="ECO:0000313" key="2">
    <source>
        <dbReference type="EMBL" id="CAH1800812.1"/>
    </source>
</evidence>
<evidence type="ECO:0000256" key="1">
    <source>
        <dbReference type="SAM" id="SignalP"/>
    </source>
</evidence>
<evidence type="ECO:0000313" key="3">
    <source>
        <dbReference type="Proteomes" id="UP000749559"/>
    </source>
</evidence>
<dbReference type="EMBL" id="CAIIXF020000012">
    <property type="protein sequence ID" value="CAH1800812.1"/>
    <property type="molecule type" value="Genomic_DNA"/>
</dbReference>
<accession>A0A8S4Q306</accession>
<feature type="chain" id="PRO_5035857747" evidence="1">
    <location>
        <begin position="25"/>
        <end position="262"/>
    </location>
</feature>
<dbReference type="Proteomes" id="UP000749559">
    <property type="component" value="Unassembled WGS sequence"/>
</dbReference>
<gene>
    <name evidence="2" type="ORF">OFUS_LOCUS24652</name>
</gene>
<proteinExistence type="predicted"/>